<organism evidence="1 2">
    <name type="scientific">Helicocarpus griseus UAMH5409</name>
    <dbReference type="NCBI Taxonomy" id="1447875"/>
    <lineage>
        <taxon>Eukaryota</taxon>
        <taxon>Fungi</taxon>
        <taxon>Dikarya</taxon>
        <taxon>Ascomycota</taxon>
        <taxon>Pezizomycotina</taxon>
        <taxon>Eurotiomycetes</taxon>
        <taxon>Eurotiomycetidae</taxon>
        <taxon>Onygenales</taxon>
        <taxon>Ajellomycetaceae</taxon>
        <taxon>Helicocarpus</taxon>
    </lineage>
</organism>
<dbReference type="OrthoDB" id="5384871at2759"/>
<accession>A0A2B7XYW2</accession>
<proteinExistence type="predicted"/>
<name>A0A2B7XYW2_9EURO</name>
<dbReference type="InterPro" id="IPR032675">
    <property type="entry name" value="LRR_dom_sf"/>
</dbReference>
<dbReference type="AlphaFoldDB" id="A0A2B7XYW2"/>
<evidence type="ECO:0000313" key="1">
    <source>
        <dbReference type="EMBL" id="PGH14396.1"/>
    </source>
</evidence>
<dbReference type="EMBL" id="PDNB01000035">
    <property type="protein sequence ID" value="PGH14396.1"/>
    <property type="molecule type" value="Genomic_DNA"/>
</dbReference>
<comment type="caution">
    <text evidence="1">The sequence shown here is derived from an EMBL/GenBank/DDBJ whole genome shotgun (WGS) entry which is preliminary data.</text>
</comment>
<keyword evidence="2" id="KW-1185">Reference proteome</keyword>
<gene>
    <name evidence="1" type="ORF">AJ79_03038</name>
</gene>
<dbReference type="Proteomes" id="UP000223968">
    <property type="component" value="Unassembled WGS sequence"/>
</dbReference>
<dbReference type="SUPFAM" id="SSF52047">
    <property type="entry name" value="RNI-like"/>
    <property type="match status" value="1"/>
</dbReference>
<dbReference type="Gene3D" id="3.80.10.10">
    <property type="entry name" value="Ribonuclease Inhibitor"/>
    <property type="match status" value="1"/>
</dbReference>
<protein>
    <submittedName>
        <fullName evidence="1">Uncharacterized protein</fullName>
    </submittedName>
</protein>
<evidence type="ECO:0000313" key="2">
    <source>
        <dbReference type="Proteomes" id="UP000223968"/>
    </source>
</evidence>
<sequence>MPSRKRETGPVPTFAAASRATETSRFEQLPFDILRIVVAYIPRRDLPNAARIKVLSDAARLRLYTNVSLRLAQHEDCFDELRLFDAAGPRNMALIQNISILNSKRASQQVQGDIESKSYSFDNYGEWKQRKIYEDFIKRFNSTLQRLLADIPSLRTIRWFHTFSMNHETLASLFRDHLTTLVGIEADRIAGHQLPLFPDQADLPLSPQLKIAIHSVDTMGLEGALSPPLSSVFVRLAERLNHIVLGDERSTYILGIAFATNQDKPRPSLYKALQPLPEEPRFFKNLSKLDIIGLNIGSRPFQSIHLGSFINLYSLRRLSLISCVGTKGLLNMLSAPSSQTTISHGSAQMQLKEFCIRYERPTPGVKKALQQFLVSFNGLELLSVLLDGELEDETIDHTGFMSAHGPTLKTLVWEVRRDRQKRSFSLEDSVGGRPAFFTLLSEKCPNLQELSVPINMRLHIRGNGVDRIRSDGPFAMLRLPNLKTLHCRESFVPKGRLTAAFVVSATKALATSFLDWGTHSQGCSPPLELLAIGPLTLHDRWIQNCRYHDYTVRPDSGPIFYDVSRCTDNVLGISHLLNPLARPTEPRGEVVLDDVEQIRQDYKHTRVFDSYWLR</sequence>
<reference evidence="1 2" key="1">
    <citation type="submission" date="2017-10" db="EMBL/GenBank/DDBJ databases">
        <title>Comparative genomics in systemic dimorphic fungi from Ajellomycetaceae.</title>
        <authorList>
            <person name="Munoz J.F."/>
            <person name="Mcewen J.G."/>
            <person name="Clay O.K."/>
            <person name="Cuomo C.A."/>
        </authorList>
    </citation>
    <scope>NUCLEOTIDE SEQUENCE [LARGE SCALE GENOMIC DNA]</scope>
    <source>
        <strain evidence="1 2">UAMH5409</strain>
    </source>
</reference>